<accession>A0A9J5W563</accession>
<keyword evidence="1" id="KW-0863">Zinc-finger</keyword>
<feature type="domain" description="CCHC-type" evidence="2">
    <location>
        <begin position="158"/>
        <end position="172"/>
    </location>
</feature>
<evidence type="ECO:0000313" key="3">
    <source>
        <dbReference type="EMBL" id="KAG5570709.1"/>
    </source>
</evidence>
<gene>
    <name evidence="3" type="ORF">H5410_060475</name>
</gene>
<keyword evidence="1" id="KW-0479">Metal-binding</keyword>
<keyword evidence="4" id="KW-1185">Reference proteome</keyword>
<dbReference type="PANTHER" id="PTHR33054">
    <property type="entry name" value="CCHC-TYPE DOMAIN-CONTAINING PROTEIN"/>
    <property type="match status" value="1"/>
</dbReference>
<sequence length="290" mass="33857">MLQNLRCKTLTSFRFYKDVFLRRVMELTKCNSSHWKSKFIDGLPALFVERVRKTLGGDSHSINYDNYTYGKLICACAQEGLSLCNEIKLNQQVKRHHPNERQHLGEFCKQFSLDIPKASFEDRKLSSNNKSSKKDYKAWKKKRRFNKSRQKFGKSDTCHKCGRFDHYARDCKVKGKFRNLDIDENIKDSLCKILLNSESEETDAGYSSYEESSSNEDLRALDKEDCMTSDSECLPCQQGQSCDNKKEDDLYKIYSQFKELSINVIGNDKIIELLQIVKDPEIELRLLIEF</sequence>
<dbReference type="AlphaFoldDB" id="A0A9J5W563"/>
<proteinExistence type="predicted"/>
<evidence type="ECO:0000259" key="2">
    <source>
        <dbReference type="PROSITE" id="PS50158"/>
    </source>
</evidence>
<dbReference type="GO" id="GO:0008270">
    <property type="term" value="F:zinc ion binding"/>
    <property type="evidence" value="ECO:0007669"/>
    <property type="project" value="UniProtKB-KW"/>
</dbReference>
<keyword evidence="1" id="KW-0862">Zinc</keyword>
<dbReference type="OrthoDB" id="1735266at2759"/>
<dbReference type="SUPFAM" id="SSF57756">
    <property type="entry name" value="Retrovirus zinc finger-like domains"/>
    <property type="match status" value="1"/>
</dbReference>
<dbReference type="SMART" id="SM00343">
    <property type="entry name" value="ZnF_C2HC"/>
    <property type="match status" value="1"/>
</dbReference>
<dbReference type="Proteomes" id="UP000824120">
    <property type="component" value="Chromosome 12"/>
</dbReference>
<dbReference type="InterPro" id="IPR036875">
    <property type="entry name" value="Znf_CCHC_sf"/>
</dbReference>
<dbReference type="PROSITE" id="PS50158">
    <property type="entry name" value="ZF_CCHC"/>
    <property type="match status" value="1"/>
</dbReference>
<dbReference type="PANTHER" id="PTHR33054:SF13">
    <property type="entry name" value="CCHC-TYPE DOMAIN-CONTAINING PROTEIN"/>
    <property type="match status" value="1"/>
</dbReference>
<dbReference type="Pfam" id="PF00098">
    <property type="entry name" value="zf-CCHC"/>
    <property type="match status" value="1"/>
</dbReference>
<dbReference type="EMBL" id="JACXVP010000012">
    <property type="protein sequence ID" value="KAG5570709.1"/>
    <property type="molecule type" value="Genomic_DNA"/>
</dbReference>
<dbReference type="GO" id="GO:0003676">
    <property type="term" value="F:nucleic acid binding"/>
    <property type="evidence" value="ECO:0007669"/>
    <property type="project" value="InterPro"/>
</dbReference>
<organism evidence="3 4">
    <name type="scientific">Solanum commersonii</name>
    <name type="common">Commerson's wild potato</name>
    <name type="synonym">Commerson's nightshade</name>
    <dbReference type="NCBI Taxonomy" id="4109"/>
    <lineage>
        <taxon>Eukaryota</taxon>
        <taxon>Viridiplantae</taxon>
        <taxon>Streptophyta</taxon>
        <taxon>Embryophyta</taxon>
        <taxon>Tracheophyta</taxon>
        <taxon>Spermatophyta</taxon>
        <taxon>Magnoliopsida</taxon>
        <taxon>eudicotyledons</taxon>
        <taxon>Gunneridae</taxon>
        <taxon>Pentapetalae</taxon>
        <taxon>asterids</taxon>
        <taxon>lamiids</taxon>
        <taxon>Solanales</taxon>
        <taxon>Solanaceae</taxon>
        <taxon>Solanoideae</taxon>
        <taxon>Solaneae</taxon>
        <taxon>Solanum</taxon>
    </lineage>
</organism>
<reference evidence="3 4" key="1">
    <citation type="submission" date="2020-09" db="EMBL/GenBank/DDBJ databases">
        <title>De no assembly of potato wild relative species, Solanum commersonii.</title>
        <authorList>
            <person name="Cho K."/>
        </authorList>
    </citation>
    <scope>NUCLEOTIDE SEQUENCE [LARGE SCALE GENOMIC DNA]</scope>
    <source>
        <strain evidence="3">LZ3.2</strain>
        <tissue evidence="3">Leaf</tissue>
    </source>
</reference>
<protein>
    <recommendedName>
        <fullName evidence="2">CCHC-type domain-containing protein</fullName>
    </recommendedName>
</protein>
<evidence type="ECO:0000313" key="4">
    <source>
        <dbReference type="Proteomes" id="UP000824120"/>
    </source>
</evidence>
<evidence type="ECO:0000256" key="1">
    <source>
        <dbReference type="PROSITE-ProRule" id="PRU00047"/>
    </source>
</evidence>
<dbReference type="InterPro" id="IPR001878">
    <property type="entry name" value="Znf_CCHC"/>
</dbReference>
<dbReference type="Pfam" id="PF22909">
    <property type="entry name" value="Caulimovir_coat_dom"/>
    <property type="match status" value="1"/>
</dbReference>
<comment type="caution">
    <text evidence="3">The sequence shown here is derived from an EMBL/GenBank/DDBJ whole genome shotgun (WGS) entry which is preliminary data.</text>
</comment>
<name>A0A9J5W563_SOLCO</name>